<sequence length="292" mass="34700">MQLNTPQPLPVNTPKEFENFSFREIQCAWNYCCNNGWVTQPLINTISIDQKRIYLETYLNGLGNRQNIIDQIISYQKMTLIDYSYFNWIDEEDKRLIHIILTTLASNFNIPINIGLLPKIFDELIITFDALPYDMSTKIHFITNQRDTWGQIRTKDSELNWLDHNNTTQLNWAWEYLGKFNKRINANINPIENNDLLCAIQASFDFMSHGYKSDKVLFLDRMKKTWSQKKFRDSGKAKKNYHIPLTKTTQMQLEKLAEFKNLRKDQVIEELILKEYEATQLDEKGKNKYFDR</sequence>
<dbReference type="RefSeq" id="WP_016167138.1">
    <property type="nucleotide sequence ID" value="NZ_JHZG01000017.1"/>
</dbReference>
<gene>
    <name evidence="1" type="ORF">I593_02085</name>
</gene>
<dbReference type="PATRIC" id="fig|1120927.3.peg.2022"/>
<reference evidence="1 2" key="1">
    <citation type="submission" date="2013-03" db="EMBL/GenBank/DDBJ databases">
        <title>The Genome Sequence of Acinetobacter tandoii CIP 107469.</title>
        <authorList>
            <consortium name="The Broad Institute Genome Sequencing Platform"/>
            <consortium name="The Broad Institute Genome Sequencing Center for Infectious Disease"/>
            <person name="Cerqueira G."/>
            <person name="Feldgarden M."/>
            <person name="Courvalin P."/>
            <person name="Perichon B."/>
            <person name="Grillot-Courvalin C."/>
            <person name="Clermont D."/>
            <person name="Rocha E."/>
            <person name="Yoon E.-J."/>
            <person name="Nemec A."/>
            <person name="Walker B."/>
            <person name="Young S.K."/>
            <person name="Zeng Q."/>
            <person name="Gargeya S."/>
            <person name="Fitzgerald M."/>
            <person name="Haas B."/>
            <person name="Abouelleil A."/>
            <person name="Alvarado L."/>
            <person name="Arachchi H.M."/>
            <person name="Berlin A.M."/>
            <person name="Chapman S.B."/>
            <person name="Dewar J."/>
            <person name="Goldberg J."/>
            <person name="Griggs A."/>
            <person name="Gujja S."/>
            <person name="Hansen M."/>
            <person name="Howarth C."/>
            <person name="Imamovic A."/>
            <person name="Larimer J."/>
            <person name="McCowan C."/>
            <person name="Murphy C."/>
            <person name="Neiman D."/>
            <person name="Pearson M."/>
            <person name="Priest M."/>
            <person name="Roberts A."/>
            <person name="Saif S."/>
            <person name="Shea T."/>
            <person name="Sisk P."/>
            <person name="Sykes S."/>
            <person name="Wortman J."/>
            <person name="Nusbaum C."/>
            <person name="Birren B."/>
        </authorList>
    </citation>
    <scope>NUCLEOTIDE SEQUENCE [LARGE SCALE GENOMIC DNA]</scope>
    <source>
        <strain evidence="1 2">CIP 107469</strain>
    </source>
</reference>
<evidence type="ECO:0000313" key="1">
    <source>
        <dbReference type="EMBL" id="EOR07198.1"/>
    </source>
</evidence>
<dbReference type="EMBL" id="AQFM01000037">
    <property type="protein sequence ID" value="EOR07198.1"/>
    <property type="molecule type" value="Genomic_DNA"/>
</dbReference>
<dbReference type="AlphaFoldDB" id="R9AYD2"/>
<comment type="caution">
    <text evidence="1">The sequence shown here is derived from an EMBL/GenBank/DDBJ whole genome shotgun (WGS) entry which is preliminary data.</text>
</comment>
<name>R9AYD2_9GAMM</name>
<accession>R9AYD2</accession>
<proteinExistence type="predicted"/>
<evidence type="ECO:0000313" key="2">
    <source>
        <dbReference type="Proteomes" id="UP000016201"/>
    </source>
</evidence>
<dbReference type="OrthoDB" id="6713157at2"/>
<dbReference type="Proteomes" id="UP000016201">
    <property type="component" value="Unassembled WGS sequence"/>
</dbReference>
<protein>
    <submittedName>
        <fullName evidence="1">Uncharacterized protein</fullName>
    </submittedName>
</protein>
<organism evidence="1 2">
    <name type="scientific">Acinetobacter tandoii DSM 14970 = CIP 107469</name>
    <dbReference type="NCBI Taxonomy" id="1120927"/>
    <lineage>
        <taxon>Bacteria</taxon>
        <taxon>Pseudomonadati</taxon>
        <taxon>Pseudomonadota</taxon>
        <taxon>Gammaproteobacteria</taxon>
        <taxon>Moraxellales</taxon>
        <taxon>Moraxellaceae</taxon>
        <taxon>Acinetobacter</taxon>
    </lineage>
</organism>
<keyword evidence="2" id="KW-1185">Reference proteome</keyword>